<dbReference type="InterPro" id="IPR008335">
    <property type="entry name" value="Mopterin_OxRdtase_euk"/>
</dbReference>
<dbReference type="SUPFAM" id="SSF81296">
    <property type="entry name" value="E set domains"/>
    <property type="match status" value="1"/>
</dbReference>
<keyword evidence="9" id="KW-0285">Flavoprotein</keyword>
<dbReference type="InterPro" id="IPR022407">
    <property type="entry name" value="OxRdtase_Mopterin_BS"/>
</dbReference>
<dbReference type="InterPro" id="IPR000572">
    <property type="entry name" value="OxRdtase_Mopterin-bd_dom"/>
</dbReference>
<dbReference type="SUPFAM" id="SSF52343">
    <property type="entry name" value="Ferredoxin reductase-like, C-terminal NADP-linked domain"/>
    <property type="match status" value="1"/>
</dbReference>
<evidence type="ECO:0000259" key="19">
    <source>
        <dbReference type="PROSITE" id="PS51384"/>
    </source>
</evidence>
<evidence type="ECO:0000259" key="18">
    <source>
        <dbReference type="PROSITE" id="PS50255"/>
    </source>
</evidence>
<evidence type="ECO:0000256" key="7">
    <source>
        <dbReference type="ARBA" id="ARBA00022505"/>
    </source>
</evidence>
<dbReference type="Gene3D" id="2.60.40.650">
    <property type="match status" value="1"/>
</dbReference>
<comment type="function">
    <text evidence="4 17">Nitrate reductase is a key enzyme involved in the first step of nitrate assimilation in plants, fungi and bacteria.</text>
</comment>
<dbReference type="SMART" id="SM01117">
    <property type="entry name" value="Cyt-b5"/>
    <property type="match status" value="1"/>
</dbReference>
<dbReference type="InterPro" id="IPR001199">
    <property type="entry name" value="Cyt_B5-like_heme/steroid-bd"/>
</dbReference>
<dbReference type="InterPro" id="IPR036374">
    <property type="entry name" value="OxRdtase_Mopterin-bd_sf"/>
</dbReference>
<protein>
    <recommendedName>
        <fullName evidence="17">Nitrate reductase</fullName>
    </recommendedName>
</protein>
<comment type="cofactor">
    <cofactor evidence="2">
        <name>heme</name>
        <dbReference type="ChEBI" id="CHEBI:30413"/>
    </cofactor>
</comment>
<proteinExistence type="inferred from homology"/>
<accession>A0ABR3GA43</accession>
<gene>
    <name evidence="20" type="ORF">Q9L58_008299</name>
</gene>
<evidence type="ECO:0000256" key="6">
    <source>
        <dbReference type="ARBA" id="ARBA00011738"/>
    </source>
</evidence>
<dbReference type="Pfam" id="PF00174">
    <property type="entry name" value="Oxidored_molyb"/>
    <property type="match status" value="1"/>
</dbReference>
<comment type="caution">
    <text evidence="20">The sequence shown here is derived from an EMBL/GenBank/DDBJ whole genome shotgun (WGS) entry which is preliminary data.</text>
</comment>
<evidence type="ECO:0000256" key="5">
    <source>
        <dbReference type="ARBA" id="ARBA00006253"/>
    </source>
</evidence>
<organism evidence="20 21">
    <name type="scientific">Discina gigas</name>
    <dbReference type="NCBI Taxonomy" id="1032678"/>
    <lineage>
        <taxon>Eukaryota</taxon>
        <taxon>Fungi</taxon>
        <taxon>Dikarya</taxon>
        <taxon>Ascomycota</taxon>
        <taxon>Pezizomycotina</taxon>
        <taxon>Pezizomycetes</taxon>
        <taxon>Pezizales</taxon>
        <taxon>Discinaceae</taxon>
        <taxon>Discina</taxon>
    </lineage>
</organism>
<evidence type="ECO:0000256" key="11">
    <source>
        <dbReference type="ARBA" id="ARBA00022827"/>
    </source>
</evidence>
<dbReference type="Proteomes" id="UP001447188">
    <property type="component" value="Unassembled WGS sequence"/>
</dbReference>
<evidence type="ECO:0000256" key="17">
    <source>
        <dbReference type="PIRNR" id="PIRNR000233"/>
    </source>
</evidence>
<dbReference type="InterPro" id="IPR017938">
    <property type="entry name" value="Riboflavin_synthase-like_b-brl"/>
</dbReference>
<keyword evidence="8" id="KW-0349">Heme</keyword>
<dbReference type="PIRSF" id="PIRSF000233">
    <property type="entry name" value="Nitr_rd_NADH"/>
    <property type="match status" value="1"/>
</dbReference>
<dbReference type="InterPro" id="IPR018506">
    <property type="entry name" value="Cyt_B5_heme-BS"/>
</dbReference>
<dbReference type="InterPro" id="IPR014756">
    <property type="entry name" value="Ig_E-set"/>
</dbReference>
<sequence>MHMISATTTTIAAGGASNAEKIRIENQYLPPSPPRSDKSDDEIEVSIPLPPLSINPTKVLTIDIGTPDAHVPRDPRLIRLTGVHPLNAETPLSVLFDSGFLTPPELFFVRNHGEVPEVLDEDVLDWDITIEGLVENPITLTLRQILSDFEQITAPITLVCAGNRRKEQNQIRKSQGFSWGAGGVSTSLFTGPVLADIIRAAKPLRSARYLCMEGAEALPNGKYGTSVRLTQVMDPNRGIMLAHKMNGEPLSPDHGRPLRVVVPSMIGGRSVKWLKKLILTEGPSQNWYHTYDNRVLPTMVTPEMSKLDKNWWTDERYAINDLSINSAIAYPAHDEKLVIGPNPEKEKYSIRGYAYAGAGRRITRVEISLDKGQSWNLAEVSYPEDLYRNAPEDTMLFGGRLDVSWRDTCLCWIFWSLDVPVSSLSNAEDIVVRAMDDSMNIQPRDTYWSVLGMMHNSWFRIAIRKEAGGQVLRFEHPTQPALQKGGWMERVNNEGGDLLDLNWGEMTDKSESTAAVAVKKVKKNVAILTNSSVTKIIDIGELRKHDKSDEPWFVVNGEVYDGTGFLKEHPGGATSIIVAAGLDATDEFMGIHSESAKAMMPKYHIGSLSESSRLALAEGPPSTDTSDPSEVFLNPRLWSKAKMVAKSVVSWDTRIFSFNLETPEQALGLPVGQHLLLKIKDLVTEMPITRPYTPISNPTDKGVVHLLVKLYFDSPTTKEGEMTSALDKLPIGHTVQFKGPIGKLIYHGQGNLSILDVPRRVDTFLMVCGGSGITPIFQVLRAVMDNPTDTTKCTVLYGNRLKEDILCKEELDEFRASHADRCEIVYTLTRPEENWDGEVGRVDASLVKRHLPLHQEGKKSMVLICGPEGMEKAVHGTLTAAGWDDRDIVTF</sequence>
<evidence type="ECO:0000256" key="2">
    <source>
        <dbReference type="ARBA" id="ARBA00001971"/>
    </source>
</evidence>
<keyword evidence="14 17" id="KW-0534">Nitrate assimilation</keyword>
<dbReference type="Pfam" id="PF03404">
    <property type="entry name" value="Mo-co_dimer"/>
    <property type="match status" value="1"/>
</dbReference>
<evidence type="ECO:0000256" key="16">
    <source>
        <dbReference type="ARBA" id="ARBA00049155"/>
    </source>
</evidence>
<dbReference type="PANTHER" id="PTHR19372">
    <property type="entry name" value="SULFITE REDUCTASE"/>
    <property type="match status" value="1"/>
</dbReference>
<dbReference type="EMBL" id="JBBBZM010000149">
    <property type="protein sequence ID" value="KAL0632820.1"/>
    <property type="molecule type" value="Genomic_DNA"/>
</dbReference>
<keyword evidence="7" id="KW-0500">Molybdenum</keyword>
<comment type="cofactor">
    <cofactor evidence="1">
        <name>Mo-molybdopterin</name>
        <dbReference type="ChEBI" id="CHEBI:71302"/>
    </cofactor>
</comment>
<feature type="domain" description="FAD-binding FR-type" evidence="19">
    <location>
        <begin position="636"/>
        <end position="747"/>
    </location>
</feature>
<evidence type="ECO:0000256" key="1">
    <source>
        <dbReference type="ARBA" id="ARBA00001924"/>
    </source>
</evidence>
<dbReference type="PROSITE" id="PS00559">
    <property type="entry name" value="MOLYBDOPTERIN_EUK"/>
    <property type="match status" value="1"/>
</dbReference>
<dbReference type="SUPFAM" id="SSF55856">
    <property type="entry name" value="Cytochrome b5-like heme/steroid binding domain"/>
    <property type="match status" value="1"/>
</dbReference>
<feature type="domain" description="Cytochrome b5 heme-binding" evidence="18">
    <location>
        <begin position="534"/>
        <end position="609"/>
    </location>
</feature>
<dbReference type="PROSITE" id="PS00191">
    <property type="entry name" value="CYTOCHROME_B5_1"/>
    <property type="match status" value="1"/>
</dbReference>
<evidence type="ECO:0000256" key="13">
    <source>
        <dbReference type="ARBA" id="ARBA00023004"/>
    </source>
</evidence>
<dbReference type="InterPro" id="IPR005066">
    <property type="entry name" value="MoCF_OxRdtse_dimer"/>
</dbReference>
<dbReference type="Gene3D" id="2.40.30.10">
    <property type="entry name" value="Translation factors"/>
    <property type="match status" value="1"/>
</dbReference>
<dbReference type="PRINTS" id="PR00371">
    <property type="entry name" value="FPNCR"/>
</dbReference>
<dbReference type="Gene3D" id="3.10.120.10">
    <property type="entry name" value="Cytochrome b5-like heme/steroid binding domain"/>
    <property type="match status" value="1"/>
</dbReference>
<dbReference type="PROSITE" id="PS51384">
    <property type="entry name" value="FAD_FR"/>
    <property type="match status" value="1"/>
</dbReference>
<keyword evidence="11" id="KW-0274">FAD</keyword>
<dbReference type="PRINTS" id="PR00406">
    <property type="entry name" value="CYTB5RDTASE"/>
</dbReference>
<dbReference type="Pfam" id="PF00175">
    <property type="entry name" value="NAD_binding_1"/>
    <property type="match status" value="1"/>
</dbReference>
<name>A0ABR3GA43_9PEZI</name>
<dbReference type="CDD" id="cd06183">
    <property type="entry name" value="cyt_b5_reduct_like"/>
    <property type="match status" value="1"/>
</dbReference>
<comment type="similarity">
    <text evidence="5 17">Belongs to the nitrate reductase family.</text>
</comment>
<dbReference type="SUPFAM" id="SSF63380">
    <property type="entry name" value="Riboflavin synthase domain-like"/>
    <property type="match status" value="1"/>
</dbReference>
<dbReference type="InterPro" id="IPR008333">
    <property type="entry name" value="Cbr1-like_FAD-bd_dom"/>
</dbReference>
<dbReference type="Pfam" id="PF00173">
    <property type="entry name" value="Cyt-b5"/>
    <property type="match status" value="1"/>
</dbReference>
<dbReference type="InterPro" id="IPR001433">
    <property type="entry name" value="OxRdtase_FAD/NAD-bd"/>
</dbReference>
<dbReference type="PRINTS" id="PR00407">
    <property type="entry name" value="EUMOPTERIN"/>
</dbReference>
<evidence type="ECO:0000256" key="12">
    <source>
        <dbReference type="ARBA" id="ARBA00023002"/>
    </source>
</evidence>
<keyword evidence="15" id="KW-1015">Disulfide bond</keyword>
<comment type="catalytic activity">
    <reaction evidence="16">
        <text>nitrite + NADP(+) + H2O = nitrate + NADPH + H(+)</text>
        <dbReference type="Rhea" id="RHEA:19061"/>
        <dbReference type="ChEBI" id="CHEBI:15377"/>
        <dbReference type="ChEBI" id="CHEBI:15378"/>
        <dbReference type="ChEBI" id="CHEBI:16301"/>
        <dbReference type="ChEBI" id="CHEBI:17632"/>
        <dbReference type="ChEBI" id="CHEBI:57783"/>
        <dbReference type="ChEBI" id="CHEBI:58349"/>
        <dbReference type="EC" id="1.7.1.3"/>
    </reaction>
</comment>
<dbReference type="PRINTS" id="PR00363">
    <property type="entry name" value="CYTOCHROMEB5"/>
</dbReference>
<dbReference type="PROSITE" id="PS50255">
    <property type="entry name" value="CYTOCHROME_B5_2"/>
    <property type="match status" value="1"/>
</dbReference>
<evidence type="ECO:0000313" key="21">
    <source>
        <dbReference type="Proteomes" id="UP001447188"/>
    </source>
</evidence>
<evidence type="ECO:0000256" key="3">
    <source>
        <dbReference type="ARBA" id="ARBA00001974"/>
    </source>
</evidence>
<dbReference type="Gene3D" id="3.90.420.10">
    <property type="entry name" value="Oxidoreductase, molybdopterin-binding domain"/>
    <property type="match status" value="1"/>
</dbReference>
<dbReference type="InterPro" id="IPR017927">
    <property type="entry name" value="FAD-bd_FR_type"/>
</dbReference>
<keyword evidence="13" id="KW-0408">Iron</keyword>
<dbReference type="InterPro" id="IPR036400">
    <property type="entry name" value="Cyt_B5-like_heme/steroid_sf"/>
</dbReference>
<evidence type="ECO:0000313" key="20">
    <source>
        <dbReference type="EMBL" id="KAL0632820.1"/>
    </source>
</evidence>
<dbReference type="PANTHER" id="PTHR19372:SF7">
    <property type="entry name" value="SULFITE OXIDASE, MITOCHONDRIAL"/>
    <property type="match status" value="1"/>
</dbReference>
<evidence type="ECO:0000256" key="15">
    <source>
        <dbReference type="ARBA" id="ARBA00023157"/>
    </source>
</evidence>
<evidence type="ECO:0000256" key="4">
    <source>
        <dbReference type="ARBA" id="ARBA00003838"/>
    </source>
</evidence>
<dbReference type="Gene3D" id="3.40.50.80">
    <property type="entry name" value="Nucleotide-binding domain of ferredoxin-NADP reductase (FNR) module"/>
    <property type="match status" value="1"/>
</dbReference>
<dbReference type="InterPro" id="IPR001709">
    <property type="entry name" value="Flavoprot_Pyr_Nucl_cyt_Rdtase"/>
</dbReference>
<evidence type="ECO:0000256" key="10">
    <source>
        <dbReference type="ARBA" id="ARBA00022723"/>
    </source>
</evidence>
<comment type="subunit">
    <text evidence="6">Homodimer.</text>
</comment>
<dbReference type="SUPFAM" id="SSF56524">
    <property type="entry name" value="Oxidoreductase molybdopterin-binding domain"/>
    <property type="match status" value="1"/>
</dbReference>
<evidence type="ECO:0000256" key="8">
    <source>
        <dbReference type="ARBA" id="ARBA00022617"/>
    </source>
</evidence>
<keyword evidence="21" id="KW-1185">Reference proteome</keyword>
<evidence type="ECO:0000256" key="9">
    <source>
        <dbReference type="ARBA" id="ARBA00022630"/>
    </source>
</evidence>
<dbReference type="Pfam" id="PF00970">
    <property type="entry name" value="FAD_binding_6"/>
    <property type="match status" value="1"/>
</dbReference>
<keyword evidence="12" id="KW-0560">Oxidoreductase</keyword>
<evidence type="ECO:0000256" key="14">
    <source>
        <dbReference type="ARBA" id="ARBA00023063"/>
    </source>
</evidence>
<dbReference type="InterPro" id="IPR039261">
    <property type="entry name" value="FNR_nucleotide-bd"/>
</dbReference>
<comment type="cofactor">
    <cofactor evidence="3">
        <name>FAD</name>
        <dbReference type="ChEBI" id="CHEBI:57692"/>
    </cofactor>
</comment>
<keyword evidence="10" id="KW-0479">Metal-binding</keyword>
<reference evidence="20 21" key="1">
    <citation type="submission" date="2024-02" db="EMBL/GenBank/DDBJ databases">
        <title>Discinaceae phylogenomics.</title>
        <authorList>
            <person name="Dirks A.C."/>
            <person name="James T.Y."/>
        </authorList>
    </citation>
    <scope>NUCLEOTIDE SEQUENCE [LARGE SCALE GENOMIC DNA]</scope>
    <source>
        <strain evidence="20 21">ACD0624</strain>
    </source>
</reference>
<dbReference type="InterPro" id="IPR012137">
    <property type="entry name" value="Nitr_rd_NADH"/>
</dbReference>